<proteinExistence type="predicted"/>
<dbReference type="CDD" id="cd04301">
    <property type="entry name" value="NAT_SF"/>
    <property type="match status" value="1"/>
</dbReference>
<dbReference type="InterPro" id="IPR016181">
    <property type="entry name" value="Acyl_CoA_acyltransferase"/>
</dbReference>
<sequence>MGTLGLRLDTAKGTDPMQLAGVRTAAAGDATTISRLLADVIRGSYAGMLEEIPLRRLVSAQCALPRIRAEIEIPGGAPGWLGWLVAEDGAGRLVGAAACGVPVPGEGELYALAVEEGARRRGVGTALLAAATDRSRGYEAREQRVQLPVEADPALPFYRERGFTALGPKRWSRTV</sequence>
<dbReference type="Pfam" id="PF00583">
    <property type="entry name" value="Acetyltransf_1"/>
    <property type="match status" value="1"/>
</dbReference>
<gene>
    <name evidence="4" type="ORF">GCM10017667_20340</name>
</gene>
<evidence type="ECO:0000256" key="2">
    <source>
        <dbReference type="ARBA" id="ARBA00023315"/>
    </source>
</evidence>
<keyword evidence="1" id="KW-0808">Transferase</keyword>
<dbReference type="InterPro" id="IPR050832">
    <property type="entry name" value="Bact_Acetyltransf"/>
</dbReference>
<dbReference type="GO" id="GO:0016747">
    <property type="term" value="F:acyltransferase activity, transferring groups other than amino-acyl groups"/>
    <property type="evidence" value="ECO:0007669"/>
    <property type="project" value="InterPro"/>
</dbReference>
<name>A0A919BHN2_STRFL</name>
<dbReference type="SUPFAM" id="SSF55729">
    <property type="entry name" value="Acyl-CoA N-acyltransferases (Nat)"/>
    <property type="match status" value="1"/>
</dbReference>
<reference evidence="4" key="1">
    <citation type="journal article" date="2014" name="Int. J. Syst. Evol. Microbiol.">
        <title>Complete genome sequence of Corynebacterium casei LMG S-19264T (=DSM 44701T), isolated from a smear-ripened cheese.</title>
        <authorList>
            <consortium name="US DOE Joint Genome Institute (JGI-PGF)"/>
            <person name="Walter F."/>
            <person name="Albersmeier A."/>
            <person name="Kalinowski J."/>
            <person name="Ruckert C."/>
        </authorList>
    </citation>
    <scope>NUCLEOTIDE SEQUENCE</scope>
    <source>
        <strain evidence="4">JCM 4122</strain>
    </source>
</reference>
<evidence type="ECO:0000313" key="5">
    <source>
        <dbReference type="Proteomes" id="UP000632849"/>
    </source>
</evidence>
<reference evidence="4" key="2">
    <citation type="submission" date="2020-09" db="EMBL/GenBank/DDBJ databases">
        <authorList>
            <person name="Sun Q."/>
            <person name="Ohkuma M."/>
        </authorList>
    </citation>
    <scope>NUCLEOTIDE SEQUENCE</scope>
    <source>
        <strain evidence="4">JCM 4122</strain>
    </source>
</reference>
<keyword evidence="2" id="KW-0012">Acyltransferase</keyword>
<keyword evidence="5" id="KW-1185">Reference proteome</keyword>
<evidence type="ECO:0000259" key="3">
    <source>
        <dbReference type="PROSITE" id="PS51186"/>
    </source>
</evidence>
<evidence type="ECO:0000313" key="4">
    <source>
        <dbReference type="EMBL" id="GHF91044.1"/>
    </source>
</evidence>
<dbReference type="Gene3D" id="3.40.630.30">
    <property type="match status" value="1"/>
</dbReference>
<comment type="caution">
    <text evidence="4">The sequence shown here is derived from an EMBL/GenBank/DDBJ whole genome shotgun (WGS) entry which is preliminary data.</text>
</comment>
<dbReference type="PANTHER" id="PTHR43877">
    <property type="entry name" value="AMINOALKYLPHOSPHONATE N-ACETYLTRANSFERASE-RELATED-RELATED"/>
    <property type="match status" value="1"/>
</dbReference>
<dbReference type="Proteomes" id="UP000632849">
    <property type="component" value="Unassembled WGS sequence"/>
</dbReference>
<evidence type="ECO:0000256" key="1">
    <source>
        <dbReference type="ARBA" id="ARBA00022679"/>
    </source>
</evidence>
<dbReference type="PROSITE" id="PS51186">
    <property type="entry name" value="GNAT"/>
    <property type="match status" value="1"/>
</dbReference>
<feature type="domain" description="N-acetyltransferase" evidence="3">
    <location>
        <begin position="20"/>
        <end position="175"/>
    </location>
</feature>
<accession>A0A919BHN2</accession>
<dbReference type="InterPro" id="IPR000182">
    <property type="entry name" value="GNAT_dom"/>
</dbReference>
<organism evidence="4 5">
    <name type="scientific">Streptomyces filamentosus</name>
    <name type="common">Streptomyces roseosporus</name>
    <dbReference type="NCBI Taxonomy" id="67294"/>
    <lineage>
        <taxon>Bacteria</taxon>
        <taxon>Bacillati</taxon>
        <taxon>Actinomycetota</taxon>
        <taxon>Actinomycetes</taxon>
        <taxon>Kitasatosporales</taxon>
        <taxon>Streptomycetaceae</taxon>
        <taxon>Streptomyces</taxon>
    </lineage>
</organism>
<dbReference type="AlphaFoldDB" id="A0A919BHN2"/>
<protein>
    <recommendedName>
        <fullName evidence="3">N-acetyltransferase domain-containing protein</fullName>
    </recommendedName>
</protein>
<dbReference type="EMBL" id="BNBE01000001">
    <property type="protein sequence ID" value="GHF91044.1"/>
    <property type="molecule type" value="Genomic_DNA"/>
</dbReference>